<dbReference type="SUPFAM" id="SSF46785">
    <property type="entry name" value="Winged helix' DNA-binding domain"/>
    <property type="match status" value="1"/>
</dbReference>
<keyword evidence="1" id="KW-0678">Repressor</keyword>
<keyword evidence="9" id="KW-1185">Reference proteome</keyword>
<dbReference type="Pfam" id="PF07729">
    <property type="entry name" value="FCD"/>
    <property type="match status" value="1"/>
</dbReference>
<dbReference type="InterPro" id="IPR000524">
    <property type="entry name" value="Tscrpt_reg_HTH_GntR"/>
</dbReference>
<name>A0A6P1T2T4_9RHOB</name>
<dbReference type="GO" id="GO:0003677">
    <property type="term" value="F:DNA binding"/>
    <property type="evidence" value="ECO:0007669"/>
    <property type="project" value="UniProtKB-KW"/>
</dbReference>
<dbReference type="PANTHER" id="PTHR43537:SF34">
    <property type="entry name" value="PYRUVATE DEHYDROGENASE COMPLEX REPRESSOR"/>
    <property type="match status" value="1"/>
</dbReference>
<dbReference type="InterPro" id="IPR036390">
    <property type="entry name" value="WH_DNA-bd_sf"/>
</dbReference>
<organism evidence="8 9">
    <name type="scientific">Algicella marina</name>
    <dbReference type="NCBI Taxonomy" id="2683284"/>
    <lineage>
        <taxon>Bacteria</taxon>
        <taxon>Pseudomonadati</taxon>
        <taxon>Pseudomonadota</taxon>
        <taxon>Alphaproteobacteria</taxon>
        <taxon>Rhodobacterales</taxon>
        <taxon>Paracoccaceae</taxon>
        <taxon>Algicella</taxon>
    </lineage>
</organism>
<evidence type="ECO:0000256" key="1">
    <source>
        <dbReference type="ARBA" id="ARBA00022491"/>
    </source>
</evidence>
<evidence type="ECO:0000313" key="8">
    <source>
        <dbReference type="EMBL" id="QHQ35973.1"/>
    </source>
</evidence>
<evidence type="ECO:0000256" key="5">
    <source>
        <dbReference type="ARBA" id="ARBA00037357"/>
    </source>
</evidence>
<dbReference type="Gene3D" id="1.10.10.10">
    <property type="entry name" value="Winged helix-like DNA-binding domain superfamily/Winged helix DNA-binding domain"/>
    <property type="match status" value="1"/>
</dbReference>
<proteinExistence type="predicted"/>
<dbReference type="InterPro" id="IPR036388">
    <property type="entry name" value="WH-like_DNA-bd_sf"/>
</dbReference>
<dbReference type="Pfam" id="PF00392">
    <property type="entry name" value="GntR"/>
    <property type="match status" value="1"/>
</dbReference>
<accession>A0A6P1T2T4</accession>
<feature type="domain" description="HTH gntR-type" evidence="7">
    <location>
        <begin position="9"/>
        <end position="77"/>
    </location>
</feature>
<dbReference type="Proteomes" id="UP000464495">
    <property type="component" value="Chromosome"/>
</dbReference>
<dbReference type="Gene3D" id="1.20.120.530">
    <property type="entry name" value="GntR ligand-binding domain-like"/>
    <property type="match status" value="1"/>
</dbReference>
<dbReference type="InterPro" id="IPR008920">
    <property type="entry name" value="TF_FadR/GntR_C"/>
</dbReference>
<dbReference type="PRINTS" id="PR00035">
    <property type="entry name" value="HTHGNTR"/>
</dbReference>
<dbReference type="PROSITE" id="PS50949">
    <property type="entry name" value="HTH_GNTR"/>
    <property type="match status" value="1"/>
</dbReference>
<sequence>MPFRPIAQERVATSVSRQIESLILRGVLRPGERLPSERDMAAEMGVSRPSVREALAELEREGLVETRPGAGAFVAEVLGSAFAPPLVRLFATHPEALFDYLSFRRDLEMMAAGRAAREASGTDLDVIHAIFSKMEAAHEKRSSREEAELDVEFHMAIIEASHNVVMLHMMRSMFGLLKEGVFYNRQTLFSLRPTRRDLLDQHRAINDALQARDDVGARTAVAAHLDFVRDAMEEQLRRTANEETAKLRFEHELRRS</sequence>
<evidence type="ECO:0000256" key="3">
    <source>
        <dbReference type="ARBA" id="ARBA00023125"/>
    </source>
</evidence>
<dbReference type="KEGG" id="amaq:GO499_12730"/>
<evidence type="ECO:0000259" key="7">
    <source>
        <dbReference type="PROSITE" id="PS50949"/>
    </source>
</evidence>
<dbReference type="InterPro" id="IPR011711">
    <property type="entry name" value="GntR_C"/>
</dbReference>
<gene>
    <name evidence="8" type="ORF">GO499_12730</name>
</gene>
<dbReference type="SMART" id="SM00345">
    <property type="entry name" value="HTH_GNTR"/>
    <property type="match status" value="1"/>
</dbReference>
<comment type="function">
    <text evidence="5">Transcriptional repressor for the pyruvate dehydrogenase complex genes aceEF and lpd.</text>
</comment>
<evidence type="ECO:0000256" key="6">
    <source>
        <dbReference type="ARBA" id="ARBA00039592"/>
    </source>
</evidence>
<evidence type="ECO:0000256" key="4">
    <source>
        <dbReference type="ARBA" id="ARBA00023163"/>
    </source>
</evidence>
<keyword evidence="2" id="KW-0805">Transcription regulation</keyword>
<dbReference type="SMART" id="SM00895">
    <property type="entry name" value="FCD"/>
    <property type="match status" value="1"/>
</dbReference>
<dbReference type="RefSeq" id="WP_161862530.1">
    <property type="nucleotide sequence ID" value="NZ_CP046620.1"/>
</dbReference>
<keyword evidence="4" id="KW-0804">Transcription</keyword>
<evidence type="ECO:0000313" key="9">
    <source>
        <dbReference type="Proteomes" id="UP000464495"/>
    </source>
</evidence>
<dbReference type="GO" id="GO:0003700">
    <property type="term" value="F:DNA-binding transcription factor activity"/>
    <property type="evidence" value="ECO:0007669"/>
    <property type="project" value="InterPro"/>
</dbReference>
<reference evidence="8 9" key="1">
    <citation type="submission" date="2019-12" db="EMBL/GenBank/DDBJ databases">
        <title>Complete genome sequence of Algicella marina strain 9Alg 56(T) isolated from the red alga Tichocarpus crinitus.</title>
        <authorList>
            <person name="Kim S.-G."/>
            <person name="Nedashkovskaya O.I."/>
        </authorList>
    </citation>
    <scope>NUCLEOTIDE SEQUENCE [LARGE SCALE GENOMIC DNA]</scope>
    <source>
        <strain evidence="8 9">9Alg 56</strain>
    </source>
</reference>
<dbReference type="AlphaFoldDB" id="A0A6P1T2T4"/>
<dbReference type="CDD" id="cd07377">
    <property type="entry name" value="WHTH_GntR"/>
    <property type="match status" value="1"/>
</dbReference>
<protein>
    <recommendedName>
        <fullName evidence="6">Pyruvate dehydrogenase complex repressor</fullName>
    </recommendedName>
</protein>
<dbReference type="PANTHER" id="PTHR43537">
    <property type="entry name" value="TRANSCRIPTIONAL REGULATOR, GNTR FAMILY"/>
    <property type="match status" value="1"/>
</dbReference>
<keyword evidence="3" id="KW-0238">DNA-binding</keyword>
<dbReference type="SUPFAM" id="SSF48008">
    <property type="entry name" value="GntR ligand-binding domain-like"/>
    <property type="match status" value="1"/>
</dbReference>
<dbReference type="EMBL" id="CP046620">
    <property type="protein sequence ID" value="QHQ35973.1"/>
    <property type="molecule type" value="Genomic_DNA"/>
</dbReference>
<evidence type="ECO:0000256" key="2">
    <source>
        <dbReference type="ARBA" id="ARBA00023015"/>
    </source>
</evidence>